<evidence type="ECO:0000256" key="12">
    <source>
        <dbReference type="RuleBase" id="RU004011"/>
    </source>
</evidence>
<evidence type="ECO:0000313" key="15">
    <source>
        <dbReference type="Proteomes" id="UP000177960"/>
    </source>
</evidence>
<evidence type="ECO:0000256" key="8">
    <source>
        <dbReference type="ARBA" id="ARBA00022840"/>
    </source>
</evidence>
<evidence type="ECO:0000256" key="3">
    <source>
        <dbReference type="ARBA" id="ARBA00012966"/>
    </source>
</evidence>
<organism evidence="14 15">
    <name type="scientific">Candidatus Harrisonbacteria bacterium RIFCSPHIGHO2_02_FULL_42_16</name>
    <dbReference type="NCBI Taxonomy" id="1798404"/>
    <lineage>
        <taxon>Bacteria</taxon>
        <taxon>Candidatus Harrisoniibacteriota</taxon>
    </lineage>
</organism>
<evidence type="ECO:0000313" key="14">
    <source>
        <dbReference type="EMBL" id="OGY64565.1"/>
    </source>
</evidence>
<dbReference type="PRINTS" id="PR01243">
    <property type="entry name" value="NUCDPKINASE"/>
</dbReference>
<protein>
    <recommendedName>
        <fullName evidence="3">nucleoside-diphosphate kinase</fullName>
        <ecNumber evidence="3">2.7.4.6</ecNumber>
    </recommendedName>
</protein>
<keyword evidence="9" id="KW-0460">Magnesium</keyword>
<name>A0A1G1ZJ73_9BACT</name>
<dbReference type="GO" id="GO:0046872">
    <property type="term" value="F:metal ion binding"/>
    <property type="evidence" value="ECO:0007669"/>
    <property type="project" value="UniProtKB-KW"/>
</dbReference>
<accession>A0A1G1ZJ73</accession>
<dbReference type="GO" id="GO:0006183">
    <property type="term" value="P:GTP biosynthetic process"/>
    <property type="evidence" value="ECO:0007669"/>
    <property type="project" value="InterPro"/>
</dbReference>
<keyword evidence="7 14" id="KW-0418">Kinase</keyword>
<dbReference type="PANTHER" id="PTHR11349">
    <property type="entry name" value="NUCLEOSIDE DIPHOSPHATE KINASE"/>
    <property type="match status" value="1"/>
</dbReference>
<comment type="cofactor">
    <cofactor evidence="1">
        <name>Mg(2+)</name>
        <dbReference type="ChEBI" id="CHEBI:18420"/>
    </cofactor>
</comment>
<dbReference type="Pfam" id="PF00334">
    <property type="entry name" value="NDK"/>
    <property type="match status" value="1"/>
</dbReference>
<dbReference type="GO" id="GO:0006241">
    <property type="term" value="P:CTP biosynthetic process"/>
    <property type="evidence" value="ECO:0007669"/>
    <property type="project" value="InterPro"/>
</dbReference>
<evidence type="ECO:0000256" key="4">
    <source>
        <dbReference type="ARBA" id="ARBA00022679"/>
    </source>
</evidence>
<keyword evidence="6" id="KW-0547">Nucleotide-binding</keyword>
<dbReference type="SMART" id="SM00562">
    <property type="entry name" value="NDK"/>
    <property type="match status" value="1"/>
</dbReference>
<dbReference type="STRING" id="1798404.A3B92_00320"/>
<keyword evidence="8" id="KW-0067">ATP-binding</keyword>
<evidence type="ECO:0000256" key="1">
    <source>
        <dbReference type="ARBA" id="ARBA00001946"/>
    </source>
</evidence>
<dbReference type="EC" id="2.7.4.6" evidence="3"/>
<evidence type="ECO:0000256" key="10">
    <source>
        <dbReference type="ARBA" id="ARBA00023080"/>
    </source>
</evidence>
<keyword evidence="10" id="KW-0546">Nucleotide metabolism</keyword>
<evidence type="ECO:0000256" key="9">
    <source>
        <dbReference type="ARBA" id="ARBA00022842"/>
    </source>
</evidence>
<dbReference type="InterPro" id="IPR034907">
    <property type="entry name" value="NDK-like_dom"/>
</dbReference>
<evidence type="ECO:0000256" key="2">
    <source>
        <dbReference type="ARBA" id="ARBA00008142"/>
    </source>
</evidence>
<dbReference type="PROSITE" id="PS51374">
    <property type="entry name" value="NDPK_LIKE"/>
    <property type="match status" value="1"/>
</dbReference>
<dbReference type="GO" id="GO:0006228">
    <property type="term" value="P:UTP biosynthetic process"/>
    <property type="evidence" value="ECO:0007669"/>
    <property type="project" value="InterPro"/>
</dbReference>
<dbReference type="CDD" id="cd04413">
    <property type="entry name" value="NDPk_I"/>
    <property type="match status" value="1"/>
</dbReference>
<feature type="domain" description="Nucleoside diphosphate kinase-like" evidence="13">
    <location>
        <begin position="4"/>
        <end position="153"/>
    </location>
</feature>
<comment type="caution">
    <text evidence="11">Lacks conserved residue(s) required for the propagation of feature annotation.</text>
</comment>
<dbReference type="InterPro" id="IPR001564">
    <property type="entry name" value="Nucleoside_diP_kinase"/>
</dbReference>
<reference evidence="14 15" key="1">
    <citation type="journal article" date="2016" name="Nat. Commun.">
        <title>Thousands of microbial genomes shed light on interconnected biogeochemical processes in an aquifer system.</title>
        <authorList>
            <person name="Anantharaman K."/>
            <person name="Brown C.T."/>
            <person name="Hug L.A."/>
            <person name="Sharon I."/>
            <person name="Castelle C.J."/>
            <person name="Probst A.J."/>
            <person name="Thomas B.C."/>
            <person name="Singh A."/>
            <person name="Wilkins M.J."/>
            <person name="Karaoz U."/>
            <person name="Brodie E.L."/>
            <person name="Williams K.H."/>
            <person name="Hubbard S.S."/>
            <person name="Banfield J.F."/>
        </authorList>
    </citation>
    <scope>NUCLEOTIDE SEQUENCE [LARGE SCALE GENOMIC DNA]</scope>
</reference>
<dbReference type="AlphaFoldDB" id="A0A1G1ZJ73"/>
<dbReference type="Proteomes" id="UP000177960">
    <property type="component" value="Unassembled WGS sequence"/>
</dbReference>
<evidence type="ECO:0000256" key="5">
    <source>
        <dbReference type="ARBA" id="ARBA00022723"/>
    </source>
</evidence>
<keyword evidence="4" id="KW-0808">Transferase</keyword>
<dbReference type="GO" id="GO:0004550">
    <property type="term" value="F:nucleoside diphosphate kinase activity"/>
    <property type="evidence" value="ECO:0007669"/>
    <property type="project" value="UniProtKB-EC"/>
</dbReference>
<proteinExistence type="inferred from homology"/>
<comment type="similarity">
    <text evidence="2 11 12">Belongs to the NDK family.</text>
</comment>
<dbReference type="EMBL" id="MHJG01000002">
    <property type="protein sequence ID" value="OGY64565.1"/>
    <property type="molecule type" value="Genomic_DNA"/>
</dbReference>
<evidence type="ECO:0000256" key="11">
    <source>
        <dbReference type="PROSITE-ProRule" id="PRU00706"/>
    </source>
</evidence>
<dbReference type="SUPFAM" id="SSF54919">
    <property type="entry name" value="Nucleoside diphosphate kinase, NDK"/>
    <property type="match status" value="1"/>
</dbReference>
<dbReference type="GO" id="GO:0005524">
    <property type="term" value="F:ATP binding"/>
    <property type="evidence" value="ECO:0007669"/>
    <property type="project" value="UniProtKB-KW"/>
</dbReference>
<gene>
    <name evidence="14" type="ORF">A3B92_00320</name>
</gene>
<dbReference type="InterPro" id="IPR036850">
    <property type="entry name" value="NDK-like_dom_sf"/>
</dbReference>
<evidence type="ECO:0000256" key="7">
    <source>
        <dbReference type="ARBA" id="ARBA00022777"/>
    </source>
</evidence>
<evidence type="ECO:0000256" key="6">
    <source>
        <dbReference type="ARBA" id="ARBA00022741"/>
    </source>
</evidence>
<dbReference type="Gene3D" id="3.30.70.141">
    <property type="entry name" value="Nucleoside diphosphate kinase-like domain"/>
    <property type="match status" value="1"/>
</dbReference>
<dbReference type="FunFam" id="3.30.70.141:FF:000017">
    <property type="entry name" value="Nucleoside diphosphate kinase"/>
    <property type="match status" value="1"/>
</dbReference>
<keyword evidence="5" id="KW-0479">Metal-binding</keyword>
<comment type="caution">
    <text evidence="14">The sequence shown here is derived from an EMBL/GenBank/DDBJ whole genome shotgun (WGS) entry which is preliminary data.</text>
</comment>
<sequence>MNKKERTLVLLKPDAVQRNLTGEIISRFERVGLKIVAMKLVLPTEEQALTHYRINPNLPEKILNHLKTFLSASPVVAMVLEGNKAIPVVRKLIGSTEPLKSDVGTIRGDFTLDSYDLADADGRAVRNLVHASASESDAEQEIKVWFEPEELVNYKSVREKILYDVNLDSKPE</sequence>
<evidence type="ECO:0000259" key="13">
    <source>
        <dbReference type="SMART" id="SM00562"/>
    </source>
</evidence>